<dbReference type="RefSeq" id="WP_067314128.1">
    <property type="nucleotide sequence ID" value="NZ_LRMV01000188.1"/>
</dbReference>
<gene>
    <name evidence="1" type="ORF">GA0070623_4716</name>
</gene>
<dbReference type="PANTHER" id="PTHR43649">
    <property type="entry name" value="ARABINOSE-BINDING PROTEIN-RELATED"/>
    <property type="match status" value="1"/>
</dbReference>
<dbReference type="InterPro" id="IPR006059">
    <property type="entry name" value="SBP"/>
</dbReference>
<organism evidence="1 2">
    <name type="scientific">Micromonospora rifamycinica</name>
    <dbReference type="NCBI Taxonomy" id="291594"/>
    <lineage>
        <taxon>Bacteria</taxon>
        <taxon>Bacillati</taxon>
        <taxon>Actinomycetota</taxon>
        <taxon>Actinomycetes</taxon>
        <taxon>Micromonosporales</taxon>
        <taxon>Micromonosporaceae</taxon>
        <taxon>Micromonospora</taxon>
    </lineage>
</organism>
<accession>A0A109IGC2</accession>
<keyword evidence="2" id="KW-1185">Reference proteome</keyword>
<dbReference type="PANTHER" id="PTHR43649:SF11">
    <property type="entry name" value="ABC TRANSPORTER SUBSTRATE-BINDING PROTEIN YESO-RELATED"/>
    <property type="match status" value="1"/>
</dbReference>
<dbReference type="OrthoDB" id="7918484at2"/>
<name>A0A109IGC2_9ACTN</name>
<dbReference type="SUPFAM" id="SSF53850">
    <property type="entry name" value="Periplasmic binding protein-like II"/>
    <property type="match status" value="1"/>
</dbReference>
<protein>
    <submittedName>
        <fullName evidence="1">Carbohydrate ABC transporter substrate-binding protein, CUT1 family</fullName>
    </submittedName>
</protein>
<proteinExistence type="predicted"/>
<dbReference type="AlphaFoldDB" id="A0A109IGC2"/>
<dbReference type="Proteomes" id="UP000198226">
    <property type="component" value="Chromosome I"/>
</dbReference>
<dbReference type="InterPro" id="IPR050490">
    <property type="entry name" value="Bact_solute-bd_prot1"/>
</dbReference>
<dbReference type="EMBL" id="LT607752">
    <property type="protein sequence ID" value="SCG79666.1"/>
    <property type="molecule type" value="Genomic_DNA"/>
</dbReference>
<evidence type="ECO:0000313" key="2">
    <source>
        <dbReference type="Proteomes" id="UP000198226"/>
    </source>
</evidence>
<sequence length="443" mass="47341">MSVARSPLPRRGADPARRRLLGGLLGLPVLATGGLSGCGGGEETPARDGPVELSVFWYGGTRRAEATEQALRLYSARNPLVTFRVTWQSQGGYYDRLATQAGGGNVPDLFQIDDSMLGEYAQRGIVLDLGGYVDDGRIDLDTLPPGLTDYGTIDGRVYGVPAGQTHPAVVFNRDLLRRLGIPEPTTSMTWADYLSWAAGVTRAGSGRVAGSMDPSGDHGALWLWLRGLGTRFYQGRQLGFGSAALLDWFEFWERARSQQATPAAALVDRADSGEPARQLVVTGHTAASFAWSHQFPELQRYSDDELAMVGFPGPRAAQWDRASMYWAGFRGTRHAGVVANVVNFLTGSIEAGRLLGTERGLPASLTVRQAVVQTLDDPLAKRVAALGEALHQQVGPAPAPPPKGHGEVRTLLADAARSIRAGRSGARAATAQFMARAQAALAR</sequence>
<reference evidence="2" key="1">
    <citation type="submission" date="2016-06" db="EMBL/GenBank/DDBJ databases">
        <authorList>
            <person name="Varghese N."/>
            <person name="Submissions Spin"/>
        </authorList>
    </citation>
    <scope>NUCLEOTIDE SEQUENCE [LARGE SCALE GENOMIC DNA]</scope>
    <source>
        <strain evidence="2">DSM 44983</strain>
    </source>
</reference>
<dbReference type="Pfam" id="PF13416">
    <property type="entry name" value="SBP_bac_8"/>
    <property type="match status" value="1"/>
</dbReference>
<dbReference type="Gene3D" id="3.40.190.10">
    <property type="entry name" value="Periplasmic binding protein-like II"/>
    <property type="match status" value="2"/>
</dbReference>
<evidence type="ECO:0000313" key="1">
    <source>
        <dbReference type="EMBL" id="SCG79666.1"/>
    </source>
</evidence>